<dbReference type="OrthoDB" id="9943763at2"/>
<evidence type="ECO:0000313" key="4">
    <source>
        <dbReference type="Proteomes" id="UP000265750"/>
    </source>
</evidence>
<feature type="signal peptide" evidence="2">
    <location>
        <begin position="1"/>
        <end position="19"/>
    </location>
</feature>
<protein>
    <submittedName>
        <fullName evidence="3">Uncharacterized protein</fullName>
    </submittedName>
</protein>
<dbReference type="AlphaFoldDB" id="A0A3A1WIE5"/>
<feature type="compositionally biased region" description="Basic and acidic residues" evidence="1">
    <location>
        <begin position="58"/>
        <end position="69"/>
    </location>
</feature>
<proteinExistence type="predicted"/>
<feature type="region of interest" description="Disordered" evidence="1">
    <location>
        <begin position="19"/>
        <end position="94"/>
    </location>
</feature>
<keyword evidence="2" id="KW-0732">Signal</keyword>
<dbReference type="Proteomes" id="UP000265750">
    <property type="component" value="Unassembled WGS sequence"/>
</dbReference>
<accession>A0A3A1WIE5</accession>
<keyword evidence="4" id="KW-1185">Reference proteome</keyword>
<evidence type="ECO:0000313" key="3">
    <source>
        <dbReference type="EMBL" id="RIX98427.1"/>
    </source>
</evidence>
<gene>
    <name evidence="3" type="ORF">D3218_16940</name>
</gene>
<sequence length="94" mass="10670">MKVWLLVLGLCVIAGGARAQQPVDGTRSLQERSQRERERNAPVLRGGSRDAQQLDQLLRMRERSQDRAQRLRQPPQASRPANTKNLNKNTVVTQ</sequence>
<evidence type="ECO:0000256" key="1">
    <source>
        <dbReference type="SAM" id="MobiDB-lite"/>
    </source>
</evidence>
<dbReference type="RefSeq" id="WP_119541262.1">
    <property type="nucleotide sequence ID" value="NZ_QYRN01000010.1"/>
</dbReference>
<evidence type="ECO:0000256" key="2">
    <source>
        <dbReference type="SAM" id="SignalP"/>
    </source>
</evidence>
<reference evidence="4" key="1">
    <citation type="submission" date="2018-09" db="EMBL/GenBank/DDBJ databases">
        <authorList>
            <person name="Tuo L."/>
        </authorList>
    </citation>
    <scope>NUCLEOTIDE SEQUENCE [LARGE SCALE GENOMIC DNA]</scope>
    <source>
        <strain evidence="4">M2BS4Y-1</strain>
    </source>
</reference>
<organism evidence="3 4">
    <name type="scientific">Aureimonas flava</name>
    <dbReference type="NCBI Taxonomy" id="2320271"/>
    <lineage>
        <taxon>Bacteria</taxon>
        <taxon>Pseudomonadati</taxon>
        <taxon>Pseudomonadota</taxon>
        <taxon>Alphaproteobacteria</taxon>
        <taxon>Hyphomicrobiales</taxon>
        <taxon>Aurantimonadaceae</taxon>
        <taxon>Aureimonas</taxon>
    </lineage>
</organism>
<feature type="compositionally biased region" description="Low complexity" evidence="1">
    <location>
        <begin position="82"/>
        <end position="94"/>
    </location>
</feature>
<feature type="chain" id="PRO_5017427825" evidence="2">
    <location>
        <begin position="20"/>
        <end position="94"/>
    </location>
</feature>
<comment type="caution">
    <text evidence="3">The sequence shown here is derived from an EMBL/GenBank/DDBJ whole genome shotgun (WGS) entry which is preliminary data.</text>
</comment>
<feature type="compositionally biased region" description="Basic and acidic residues" evidence="1">
    <location>
        <begin position="29"/>
        <end position="40"/>
    </location>
</feature>
<name>A0A3A1WIE5_9HYPH</name>
<dbReference type="EMBL" id="QYRN01000010">
    <property type="protein sequence ID" value="RIX98427.1"/>
    <property type="molecule type" value="Genomic_DNA"/>
</dbReference>